<dbReference type="SUPFAM" id="SSF53474">
    <property type="entry name" value="alpha/beta-Hydrolases"/>
    <property type="match status" value="1"/>
</dbReference>
<dbReference type="InterPro" id="IPR022742">
    <property type="entry name" value="Hydrolase_4"/>
</dbReference>
<protein>
    <submittedName>
        <fullName evidence="3">Lysophospholipase</fullName>
    </submittedName>
</protein>
<dbReference type="EMBL" id="BMHA01000004">
    <property type="protein sequence ID" value="GGI05047.1"/>
    <property type="molecule type" value="Genomic_DNA"/>
</dbReference>
<evidence type="ECO:0000313" key="3">
    <source>
        <dbReference type="EMBL" id="GGI05047.1"/>
    </source>
</evidence>
<reference evidence="3" key="2">
    <citation type="submission" date="2020-09" db="EMBL/GenBank/DDBJ databases">
        <authorList>
            <person name="Sun Q."/>
            <person name="Zhou Y."/>
        </authorList>
    </citation>
    <scope>NUCLEOTIDE SEQUENCE</scope>
    <source>
        <strain evidence="3">CGMCC 1.14988</strain>
    </source>
</reference>
<dbReference type="Gene3D" id="3.40.50.1820">
    <property type="entry name" value="alpha/beta hydrolase"/>
    <property type="match status" value="1"/>
</dbReference>
<comment type="caution">
    <text evidence="3">The sequence shown here is derived from an EMBL/GenBank/DDBJ whole genome shotgun (WGS) entry which is preliminary data.</text>
</comment>
<accession>A0A8J3ADU7</accession>
<dbReference type="PANTHER" id="PTHR11614">
    <property type="entry name" value="PHOSPHOLIPASE-RELATED"/>
    <property type="match status" value="1"/>
</dbReference>
<dbReference type="InterPro" id="IPR029058">
    <property type="entry name" value="AB_hydrolase_fold"/>
</dbReference>
<organism evidence="3 4">
    <name type="scientific">Egicoccus halophilus</name>
    <dbReference type="NCBI Taxonomy" id="1670830"/>
    <lineage>
        <taxon>Bacteria</taxon>
        <taxon>Bacillati</taxon>
        <taxon>Actinomycetota</taxon>
        <taxon>Nitriliruptoria</taxon>
        <taxon>Egicoccales</taxon>
        <taxon>Egicoccaceae</taxon>
        <taxon>Egicoccus</taxon>
    </lineage>
</organism>
<gene>
    <name evidence="3" type="ORF">GCM10011354_12140</name>
</gene>
<evidence type="ECO:0000256" key="1">
    <source>
        <dbReference type="SAM" id="MobiDB-lite"/>
    </source>
</evidence>
<evidence type="ECO:0000313" key="4">
    <source>
        <dbReference type="Proteomes" id="UP000650511"/>
    </source>
</evidence>
<reference evidence="3" key="1">
    <citation type="journal article" date="2014" name="Int. J. Syst. Evol. Microbiol.">
        <title>Complete genome sequence of Corynebacterium casei LMG S-19264T (=DSM 44701T), isolated from a smear-ripened cheese.</title>
        <authorList>
            <consortium name="US DOE Joint Genome Institute (JGI-PGF)"/>
            <person name="Walter F."/>
            <person name="Albersmeier A."/>
            <person name="Kalinowski J."/>
            <person name="Ruckert C."/>
        </authorList>
    </citation>
    <scope>NUCLEOTIDE SEQUENCE</scope>
    <source>
        <strain evidence="3">CGMCC 1.14988</strain>
    </source>
</reference>
<dbReference type="InterPro" id="IPR051044">
    <property type="entry name" value="MAG_DAG_Lipase"/>
</dbReference>
<dbReference type="Proteomes" id="UP000650511">
    <property type="component" value="Unassembled WGS sequence"/>
</dbReference>
<sequence length="338" mass="35425">MTGTDAGGRWAAEPSGSAARPVRPPHAAEIRRHVRHCPNGQGRFWSSDLVWGAEAGLSGAGGSGVAVLVASAELMQGVTGERHVVGWSSPEADHLVLICHSLREHVGHYDALAERLVADGARVYALDQAGHGRSDGTPGLIDDLDAAVDDQRLLLQLARARDPDLPVMVLGHGTGGTVATRLAQQLPDTLAAIVLAAPLLGVRPGAYLDDPRLSVEPPTARALSSDPSVGGRFAGDPLVWHGGLPMATPAALHRGLTSIERGPRLRLPVLWLHGGDDALIPAGPSGETLRRLVTPRSALTEHLLPRARHRLLAGRDLELAHPAIRAFLAGALQPTPVA</sequence>
<dbReference type="Pfam" id="PF12146">
    <property type="entry name" value="Hydrolase_4"/>
    <property type="match status" value="1"/>
</dbReference>
<name>A0A8J3ADU7_9ACTN</name>
<feature type="domain" description="Serine aminopeptidase S33" evidence="2">
    <location>
        <begin position="91"/>
        <end position="313"/>
    </location>
</feature>
<keyword evidence="4" id="KW-1185">Reference proteome</keyword>
<feature type="region of interest" description="Disordered" evidence="1">
    <location>
        <begin position="1"/>
        <end position="25"/>
    </location>
</feature>
<dbReference type="AlphaFoldDB" id="A0A8J3ADU7"/>
<evidence type="ECO:0000259" key="2">
    <source>
        <dbReference type="Pfam" id="PF12146"/>
    </source>
</evidence>
<proteinExistence type="predicted"/>